<dbReference type="EMBL" id="MT144568">
    <property type="protein sequence ID" value="QJA55112.1"/>
    <property type="molecule type" value="Genomic_DNA"/>
</dbReference>
<name>A0A6H2A5W1_9ZZZZ</name>
<gene>
    <name evidence="2" type="ORF">MM415A00915_0014</name>
    <name evidence="1" type="ORF">TM448A06933_0007</name>
    <name evidence="3" type="ORF">TM448B01849_0002</name>
</gene>
<organism evidence="1">
    <name type="scientific">viral metagenome</name>
    <dbReference type="NCBI Taxonomy" id="1070528"/>
    <lineage>
        <taxon>unclassified sequences</taxon>
        <taxon>metagenomes</taxon>
        <taxon>organismal metagenomes</taxon>
    </lineage>
</organism>
<evidence type="ECO:0000313" key="2">
    <source>
        <dbReference type="EMBL" id="QJA79352.1"/>
    </source>
</evidence>
<protein>
    <submittedName>
        <fullName evidence="1">Uncharacterized protein</fullName>
    </submittedName>
</protein>
<dbReference type="EMBL" id="MT142377">
    <property type="protein sequence ID" value="QJA79352.1"/>
    <property type="molecule type" value="Genomic_DNA"/>
</dbReference>
<sequence length="83" mass="9915">MEQLKLTIKHLLKIGFIKNTYYYEIPCLNGYFCYNQNESIYKWYQKIVIGNGANHIHLNIESLPELFTILSCFCVNYNMVERI</sequence>
<dbReference type="EMBL" id="MT144832">
    <property type="protein sequence ID" value="QJI00147.1"/>
    <property type="molecule type" value="Genomic_DNA"/>
</dbReference>
<accession>A0A6H2A5W1</accession>
<proteinExistence type="predicted"/>
<reference evidence="1" key="1">
    <citation type="submission" date="2020-03" db="EMBL/GenBank/DDBJ databases">
        <title>The deep terrestrial virosphere.</title>
        <authorList>
            <person name="Holmfeldt K."/>
            <person name="Nilsson E."/>
            <person name="Simone D."/>
            <person name="Lopez-Fernandez M."/>
            <person name="Wu X."/>
            <person name="de Brujin I."/>
            <person name="Lundin D."/>
            <person name="Andersson A."/>
            <person name="Bertilsson S."/>
            <person name="Dopson M."/>
        </authorList>
    </citation>
    <scope>NUCLEOTIDE SEQUENCE</scope>
    <source>
        <strain evidence="2">MM415A00915</strain>
        <strain evidence="1">TM448A06933</strain>
        <strain evidence="3">TM448B01849</strain>
    </source>
</reference>
<dbReference type="AlphaFoldDB" id="A0A6H2A5W1"/>
<evidence type="ECO:0000313" key="3">
    <source>
        <dbReference type="EMBL" id="QJI00147.1"/>
    </source>
</evidence>
<evidence type="ECO:0000313" key="1">
    <source>
        <dbReference type="EMBL" id="QJA55112.1"/>
    </source>
</evidence>